<sequence>MADKRASIKRLIITLTFIGAFGSLFLAFVFSWTNPYILEHEARAREEAIFTCLPGSVDYEEEEIDDHTFYTGIDEHEQRVGIAVEYSVAGYQGFVDVMVGVDPEAGEVIGAHVLNHEETPGLGARITEDEFLDNFRDLPVGDYEVVDSPEEEREIEGIAGATISAEAVKEAVSEAGELIMENYGGGN</sequence>
<dbReference type="InterPro" id="IPR010209">
    <property type="entry name" value="Ion_transpt_RnfG/RsxG"/>
</dbReference>
<keyword evidence="6" id="KW-1278">Translocase</keyword>
<dbReference type="GO" id="GO:0010181">
    <property type="term" value="F:FMN binding"/>
    <property type="evidence" value="ECO:0007669"/>
    <property type="project" value="InterPro"/>
</dbReference>
<evidence type="ECO:0000256" key="2">
    <source>
        <dbReference type="ARBA" id="ARBA00022553"/>
    </source>
</evidence>
<evidence type="ECO:0000259" key="8">
    <source>
        <dbReference type="SMART" id="SM00900"/>
    </source>
</evidence>
<keyword evidence="4 6" id="KW-0288">FMN</keyword>
<dbReference type="EMBL" id="FNGO01000012">
    <property type="protein sequence ID" value="SDL95570.1"/>
    <property type="molecule type" value="Genomic_DNA"/>
</dbReference>
<evidence type="ECO:0000256" key="3">
    <source>
        <dbReference type="ARBA" id="ARBA00022630"/>
    </source>
</evidence>
<accession>A0A1G9P9Y7</accession>
<dbReference type="GO" id="GO:0005886">
    <property type="term" value="C:plasma membrane"/>
    <property type="evidence" value="ECO:0007669"/>
    <property type="project" value="UniProtKB-SubCell"/>
</dbReference>
<dbReference type="GO" id="GO:0022900">
    <property type="term" value="P:electron transport chain"/>
    <property type="evidence" value="ECO:0007669"/>
    <property type="project" value="UniProtKB-UniRule"/>
</dbReference>
<keyword evidence="1 6" id="KW-0813">Transport</keyword>
<dbReference type="SMART" id="SM00900">
    <property type="entry name" value="FMN_bind"/>
    <property type="match status" value="1"/>
</dbReference>
<dbReference type="PANTHER" id="PTHR36118:SF1">
    <property type="entry name" value="ION-TRANSLOCATING OXIDOREDUCTASE COMPLEX SUBUNIT G"/>
    <property type="match status" value="1"/>
</dbReference>
<keyword evidence="10" id="KW-1185">Reference proteome</keyword>
<keyword evidence="5 6" id="KW-0249">Electron transport</keyword>
<keyword evidence="6 7" id="KW-0812">Transmembrane</keyword>
<dbReference type="HAMAP" id="MF_00479">
    <property type="entry name" value="RsxG_RnfG"/>
    <property type="match status" value="1"/>
</dbReference>
<dbReference type="InterPro" id="IPR007329">
    <property type="entry name" value="FMN-bd"/>
</dbReference>
<gene>
    <name evidence="6" type="primary">rnfG</name>
    <name evidence="9" type="ORF">SAMN04488692_11252</name>
</gene>
<evidence type="ECO:0000256" key="7">
    <source>
        <dbReference type="SAM" id="Phobius"/>
    </source>
</evidence>
<dbReference type="Pfam" id="PF04205">
    <property type="entry name" value="FMN_bind"/>
    <property type="match status" value="1"/>
</dbReference>
<dbReference type="PIRSF" id="PIRSF006091">
    <property type="entry name" value="E_trnsport_RnfG"/>
    <property type="match status" value="1"/>
</dbReference>
<comment type="subunit">
    <text evidence="6">The complex is composed of six subunits: RnfA, RnfB, RnfC, RnfD, RnfE and RnfG.</text>
</comment>
<evidence type="ECO:0000313" key="9">
    <source>
        <dbReference type="EMBL" id="SDL95570.1"/>
    </source>
</evidence>
<evidence type="ECO:0000256" key="5">
    <source>
        <dbReference type="ARBA" id="ARBA00022982"/>
    </source>
</evidence>
<dbReference type="NCBIfam" id="TIGR01947">
    <property type="entry name" value="rnfG"/>
    <property type="match status" value="1"/>
</dbReference>
<feature type="modified residue" description="FMN phosphoryl threonine" evidence="6">
    <location>
        <position position="162"/>
    </location>
</feature>
<reference evidence="9 10" key="1">
    <citation type="submission" date="2016-10" db="EMBL/GenBank/DDBJ databases">
        <authorList>
            <person name="de Groot N.N."/>
        </authorList>
    </citation>
    <scope>NUCLEOTIDE SEQUENCE [LARGE SCALE GENOMIC DNA]</scope>
    <source>
        <strain evidence="9 10">SLAS-1</strain>
    </source>
</reference>
<evidence type="ECO:0000256" key="4">
    <source>
        <dbReference type="ARBA" id="ARBA00022643"/>
    </source>
</evidence>
<name>A0A1G9P9Y7_9FIRM</name>
<evidence type="ECO:0000256" key="1">
    <source>
        <dbReference type="ARBA" id="ARBA00022448"/>
    </source>
</evidence>
<organism evidence="9 10">
    <name type="scientific">Halarsenatibacter silvermanii</name>
    <dbReference type="NCBI Taxonomy" id="321763"/>
    <lineage>
        <taxon>Bacteria</taxon>
        <taxon>Bacillati</taxon>
        <taxon>Bacillota</taxon>
        <taxon>Clostridia</taxon>
        <taxon>Halanaerobiales</taxon>
        <taxon>Halarsenatibacteraceae</taxon>
        <taxon>Halarsenatibacter</taxon>
    </lineage>
</organism>
<keyword evidence="6 7" id="KW-1133">Transmembrane helix</keyword>
<comment type="function">
    <text evidence="6">Part of a membrane-bound complex that couples electron transfer with translocation of ions across the membrane.</text>
</comment>
<dbReference type="EC" id="7.-.-.-" evidence="6"/>
<evidence type="ECO:0000313" key="10">
    <source>
        <dbReference type="Proteomes" id="UP000199476"/>
    </source>
</evidence>
<dbReference type="RefSeq" id="WP_089760418.1">
    <property type="nucleotide sequence ID" value="NZ_FNGO01000012.1"/>
</dbReference>
<comment type="similarity">
    <text evidence="6">Belongs to the RnfG family.</text>
</comment>
<keyword evidence="6" id="KW-1003">Cell membrane</keyword>
<dbReference type="OrthoDB" id="9794010at2"/>
<dbReference type="STRING" id="321763.SAMN04488692_11252"/>
<feature type="domain" description="FMN-binding" evidence="8">
    <location>
        <begin position="90"/>
        <end position="179"/>
    </location>
</feature>
<comment type="subcellular location">
    <subcellularLocation>
        <location evidence="6">Cell membrane</location>
        <topology evidence="6">Single-pass membrane protein</topology>
    </subcellularLocation>
</comment>
<protein>
    <recommendedName>
        <fullName evidence="6">Ion-translocating oxidoreductase complex subunit G</fullName>
        <ecNumber evidence="6">7.-.-.-</ecNumber>
    </recommendedName>
    <alternativeName>
        <fullName evidence="6">Rnf electron transport complex subunit G</fullName>
    </alternativeName>
</protein>
<proteinExistence type="inferred from homology"/>
<keyword evidence="6 7" id="KW-0472">Membrane</keyword>
<feature type="transmembrane region" description="Helical" evidence="7">
    <location>
        <begin position="12"/>
        <end position="32"/>
    </location>
</feature>
<dbReference type="GO" id="GO:0009055">
    <property type="term" value="F:electron transfer activity"/>
    <property type="evidence" value="ECO:0007669"/>
    <property type="project" value="InterPro"/>
</dbReference>
<comment type="cofactor">
    <cofactor evidence="6">
        <name>FMN</name>
        <dbReference type="ChEBI" id="CHEBI:58210"/>
    </cofactor>
</comment>
<dbReference type="PANTHER" id="PTHR36118">
    <property type="entry name" value="ION-TRANSLOCATING OXIDOREDUCTASE COMPLEX SUBUNIT G"/>
    <property type="match status" value="1"/>
</dbReference>
<dbReference type="AlphaFoldDB" id="A0A1G9P9Y7"/>
<dbReference type="Proteomes" id="UP000199476">
    <property type="component" value="Unassembled WGS sequence"/>
</dbReference>
<keyword evidence="2 6" id="KW-0597">Phosphoprotein</keyword>
<evidence type="ECO:0000256" key="6">
    <source>
        <dbReference type="HAMAP-Rule" id="MF_00479"/>
    </source>
</evidence>
<keyword evidence="3 6" id="KW-0285">Flavoprotein</keyword>